<dbReference type="AlphaFoldDB" id="A0A0E4FVS7"/>
<gene>
    <name evidence="2" type="ORF">NK6_6020</name>
</gene>
<dbReference type="PROSITE" id="PS51257">
    <property type="entry name" value="PROKAR_LIPOPROTEIN"/>
    <property type="match status" value="1"/>
</dbReference>
<evidence type="ECO:0000313" key="2">
    <source>
        <dbReference type="EMBL" id="BAR59174.1"/>
    </source>
</evidence>
<evidence type="ECO:0000256" key="1">
    <source>
        <dbReference type="SAM" id="SignalP"/>
    </source>
</evidence>
<dbReference type="NCBIfam" id="NF041384">
    <property type="entry name" value="YHS_seleno_dom"/>
    <property type="match status" value="1"/>
</dbReference>
<dbReference type="Proteomes" id="UP000063308">
    <property type="component" value="Chromosome"/>
</dbReference>
<keyword evidence="1" id="KW-0732">Signal</keyword>
<evidence type="ECO:0008006" key="4">
    <source>
        <dbReference type="Google" id="ProtNLM"/>
    </source>
</evidence>
<sequence length="161" mass="17813">MRPGIALIGRLVCLLAGIWMACAWLPAQAATTERIVVNRFSGVAIEGFDPVAYFVDGSAVQGTAEFEANLWGAVWRFRNEGNRASFLAHPEVYGPQFGGYDPADIARGVTIAGNPRFFAIVAQRLYLFSREANRDAFAANPERFLYEVGKRWPALQEQLSQ</sequence>
<reference evidence="2 3" key="1">
    <citation type="submission" date="2014-11" db="EMBL/GenBank/DDBJ databases">
        <title>Symbiosis island explosion on the genome of extra-slow-growing strains of soybean bradyrhizobia with massive insertion sequences.</title>
        <authorList>
            <person name="Iida T."/>
            <person name="Minamisawa K."/>
        </authorList>
    </citation>
    <scope>NUCLEOTIDE SEQUENCE [LARGE SCALE GENOMIC DNA]</scope>
    <source>
        <strain evidence="2 3">NK6</strain>
    </source>
</reference>
<organism evidence="2 3">
    <name type="scientific">Bradyrhizobium diazoefficiens</name>
    <dbReference type="NCBI Taxonomy" id="1355477"/>
    <lineage>
        <taxon>Bacteria</taxon>
        <taxon>Pseudomonadati</taxon>
        <taxon>Pseudomonadota</taxon>
        <taxon>Alphaproteobacteria</taxon>
        <taxon>Hyphomicrobiales</taxon>
        <taxon>Nitrobacteraceae</taxon>
        <taxon>Bradyrhizobium</taxon>
    </lineage>
</organism>
<feature type="chain" id="PRO_5002419893" description="YHS domain-containing protein" evidence="1">
    <location>
        <begin position="30"/>
        <end position="161"/>
    </location>
</feature>
<name>A0A0E4FVS7_9BRAD</name>
<feature type="signal peptide" evidence="1">
    <location>
        <begin position="1"/>
        <end position="29"/>
    </location>
</feature>
<dbReference type="RefSeq" id="WP_060910699.1">
    <property type="nucleotide sequence ID" value="NZ_CP126038.1"/>
</dbReference>
<dbReference type="EMBL" id="AP014685">
    <property type="protein sequence ID" value="BAR59174.1"/>
    <property type="molecule type" value="Genomic_DNA"/>
</dbReference>
<accession>A0A0E4FVS7</accession>
<proteinExistence type="predicted"/>
<protein>
    <recommendedName>
        <fullName evidence="4">YHS domain-containing protein</fullName>
    </recommendedName>
</protein>
<evidence type="ECO:0000313" key="3">
    <source>
        <dbReference type="Proteomes" id="UP000063308"/>
    </source>
</evidence>